<dbReference type="Proteomes" id="UP000183926">
    <property type="component" value="Unassembled WGS sequence"/>
</dbReference>
<evidence type="ECO:0000313" key="2">
    <source>
        <dbReference type="Proteomes" id="UP000183926"/>
    </source>
</evidence>
<reference evidence="1 2" key="1">
    <citation type="submission" date="2016-10" db="EMBL/GenBank/DDBJ databases">
        <authorList>
            <person name="de Groot N.N."/>
        </authorList>
    </citation>
    <scope>NUCLEOTIDE SEQUENCE [LARGE SCALE GENOMIC DNA]</scope>
    <source>
        <strain evidence="1 2">Nm24</strain>
    </source>
</reference>
<protein>
    <submittedName>
        <fullName evidence="1">Uncharacterized protein</fullName>
    </submittedName>
</protein>
<evidence type="ECO:0000313" key="1">
    <source>
        <dbReference type="EMBL" id="SFU49412.1"/>
    </source>
</evidence>
<organism evidence="1 2">
    <name type="scientific">Nitrosomonas eutropha</name>
    <dbReference type="NCBI Taxonomy" id="916"/>
    <lineage>
        <taxon>Bacteria</taxon>
        <taxon>Pseudomonadati</taxon>
        <taxon>Pseudomonadota</taxon>
        <taxon>Betaproteobacteria</taxon>
        <taxon>Nitrosomonadales</taxon>
        <taxon>Nitrosomonadaceae</taxon>
        <taxon>Nitrosomonas</taxon>
    </lineage>
</organism>
<gene>
    <name evidence="1" type="ORF">SAMN05216339_10345</name>
</gene>
<dbReference type="EMBL" id="FPBL01000003">
    <property type="protein sequence ID" value="SFU49412.1"/>
    <property type="molecule type" value="Genomic_DNA"/>
</dbReference>
<name>A0A1I7GLP5_9PROT</name>
<sequence>MNESLVKQLAGLGAEQQAKLVNEMIEILESGEG</sequence>
<dbReference type="AlphaFoldDB" id="A0A1I7GLP5"/>
<proteinExistence type="predicted"/>
<accession>A0A1I7GLP5</accession>